<keyword evidence="1" id="KW-0812">Transmembrane</keyword>
<keyword evidence="1" id="KW-1133">Transmembrane helix</keyword>
<keyword evidence="1" id="KW-0472">Membrane</keyword>
<dbReference type="InParanoid" id="A0A2T3A3G3"/>
<evidence type="ECO:0000313" key="2">
    <source>
        <dbReference type="EMBL" id="PSR82126.1"/>
    </source>
</evidence>
<accession>A0A2T3A3G3</accession>
<proteinExistence type="predicted"/>
<evidence type="ECO:0000256" key="1">
    <source>
        <dbReference type="SAM" id="Phobius"/>
    </source>
</evidence>
<organism evidence="2 3">
    <name type="scientific">Coniella lustricola</name>
    <dbReference type="NCBI Taxonomy" id="2025994"/>
    <lineage>
        <taxon>Eukaryota</taxon>
        <taxon>Fungi</taxon>
        <taxon>Dikarya</taxon>
        <taxon>Ascomycota</taxon>
        <taxon>Pezizomycotina</taxon>
        <taxon>Sordariomycetes</taxon>
        <taxon>Sordariomycetidae</taxon>
        <taxon>Diaporthales</taxon>
        <taxon>Schizoparmaceae</taxon>
        <taxon>Coniella</taxon>
    </lineage>
</organism>
<protein>
    <submittedName>
        <fullName evidence="2">Uncharacterized protein</fullName>
    </submittedName>
</protein>
<sequence length="255" mass="29517">MAQALPPNSNDPLALSLVNDQRRFVFLLTLKASRYFFSSLDVTEMGPAAFFQTLAARYNENRGYLRRCFSVFVYSHCDFVKIKRYAPRRFDSGLHFSYPPQENTEYTFTPKPMSEVPITKHLFYELFHSCYDDQHLLHRMHKMLGPSACDVLTSLPGELLECLHKRNADVSIDAHLGKTVEKFWGLATREQRSAFRVVVYMLLSLLPSVWFLFAWMFSWNHASDLQDATTPLMITCTIWGLLWATVYSGSNEGWN</sequence>
<dbReference type="STRING" id="2025994.A0A2T3A3G3"/>
<name>A0A2T3A3G3_9PEZI</name>
<evidence type="ECO:0000313" key="3">
    <source>
        <dbReference type="Proteomes" id="UP000241462"/>
    </source>
</evidence>
<feature type="transmembrane region" description="Helical" evidence="1">
    <location>
        <begin position="197"/>
        <end position="217"/>
    </location>
</feature>
<dbReference type="OrthoDB" id="443402at2759"/>
<keyword evidence="3" id="KW-1185">Reference proteome</keyword>
<dbReference type="EMBL" id="KZ678487">
    <property type="protein sequence ID" value="PSR82126.1"/>
    <property type="molecule type" value="Genomic_DNA"/>
</dbReference>
<gene>
    <name evidence="2" type="ORF">BD289DRAFT_25347</name>
</gene>
<feature type="transmembrane region" description="Helical" evidence="1">
    <location>
        <begin position="229"/>
        <end position="249"/>
    </location>
</feature>
<dbReference type="Proteomes" id="UP000241462">
    <property type="component" value="Unassembled WGS sequence"/>
</dbReference>
<reference evidence="2 3" key="1">
    <citation type="journal article" date="2018" name="Mycol. Prog.">
        <title>Coniella lustricola, a new species from submerged detritus.</title>
        <authorList>
            <person name="Raudabaugh D.B."/>
            <person name="Iturriaga T."/>
            <person name="Carver A."/>
            <person name="Mondo S."/>
            <person name="Pangilinan J."/>
            <person name="Lipzen A."/>
            <person name="He G."/>
            <person name="Amirebrahimi M."/>
            <person name="Grigoriev I.V."/>
            <person name="Miller A.N."/>
        </authorList>
    </citation>
    <scope>NUCLEOTIDE SEQUENCE [LARGE SCALE GENOMIC DNA]</scope>
    <source>
        <strain evidence="2 3">B22-T-1</strain>
    </source>
</reference>
<dbReference type="AlphaFoldDB" id="A0A2T3A3G3"/>